<dbReference type="Pfam" id="PF21814">
    <property type="entry name" value="DUF6883"/>
    <property type="match status" value="1"/>
</dbReference>
<reference evidence="3" key="1">
    <citation type="submission" date="2012-11" db="EMBL/GenBank/DDBJ databases">
        <authorList>
            <person name="Lucero-Rivera Y.E."/>
            <person name="Tovar-Ramirez D."/>
        </authorList>
    </citation>
    <scope>NUCLEOTIDE SEQUENCE [LARGE SCALE GENOMIC DNA]</scope>
    <source>
        <strain evidence="3">Araruama</strain>
    </source>
</reference>
<evidence type="ECO:0000313" key="3">
    <source>
        <dbReference type="Proteomes" id="UP000189670"/>
    </source>
</evidence>
<dbReference type="AlphaFoldDB" id="A0A1V1P5N9"/>
<gene>
    <name evidence="2" type="ORF">OMM_09044</name>
</gene>
<evidence type="ECO:0000313" key="2">
    <source>
        <dbReference type="EMBL" id="ETR70130.1"/>
    </source>
</evidence>
<evidence type="ECO:0000259" key="1">
    <source>
        <dbReference type="Pfam" id="PF21814"/>
    </source>
</evidence>
<comment type="caution">
    <text evidence="2">The sequence shown here is derived from an EMBL/GenBank/DDBJ whole genome shotgun (WGS) entry which is preliminary data.</text>
</comment>
<name>A0A1V1P5N9_9BACT</name>
<sequence length="116" mass="13647">MKLEDIIDDIFIDPRKLTHYALNLESLHGKHKAIVFQKVFNYNQDNYNHLLEQIQNKALNTEAFFHSKDNYGSRYTVDIAIEGFNKKKGTVRTGWFILKNSKQARLATIYVLKEKK</sequence>
<proteinExistence type="predicted"/>
<feature type="domain" description="DUF6883" evidence="1">
    <location>
        <begin position="2"/>
        <end position="113"/>
    </location>
</feature>
<dbReference type="EMBL" id="ATBP01000481">
    <property type="protein sequence ID" value="ETR70130.1"/>
    <property type="molecule type" value="Genomic_DNA"/>
</dbReference>
<organism evidence="2 3">
    <name type="scientific">Candidatus Magnetoglobus multicellularis str. Araruama</name>
    <dbReference type="NCBI Taxonomy" id="890399"/>
    <lineage>
        <taxon>Bacteria</taxon>
        <taxon>Pseudomonadati</taxon>
        <taxon>Thermodesulfobacteriota</taxon>
        <taxon>Desulfobacteria</taxon>
        <taxon>Desulfobacterales</taxon>
        <taxon>Desulfobacteraceae</taxon>
        <taxon>Candidatus Magnetoglobus</taxon>
    </lineage>
</organism>
<accession>A0A1V1P5N9</accession>
<dbReference type="Proteomes" id="UP000189670">
    <property type="component" value="Unassembled WGS sequence"/>
</dbReference>
<dbReference type="InterPro" id="IPR049250">
    <property type="entry name" value="DUF6883"/>
</dbReference>
<protein>
    <recommendedName>
        <fullName evidence="1">DUF6883 domain-containing protein</fullName>
    </recommendedName>
</protein>